<accession>A0A561B9K8</accession>
<evidence type="ECO:0000256" key="1">
    <source>
        <dbReference type="SAM" id="MobiDB-lite"/>
    </source>
</evidence>
<comment type="caution">
    <text evidence="2">The sequence shown here is derived from an EMBL/GenBank/DDBJ whole genome shotgun (WGS) entry which is preliminary data.</text>
</comment>
<sequence>MRDDIEAWIQTQPLNDAQKKALMQDARATQRTLLVDLNDKAALQKAGEGFGASFNCGMMQFPEYSDFSKFAGKIEAMTANTRQRAERYMRYNAARSGSSTRSPDGDTCEP</sequence>
<protein>
    <submittedName>
        <fullName evidence="2">Uncharacterized protein</fullName>
    </submittedName>
</protein>
<organism evidence="2 3">
    <name type="scientific">Variovorax beijingensis</name>
    <dbReference type="NCBI Taxonomy" id="2496117"/>
    <lineage>
        <taxon>Bacteria</taxon>
        <taxon>Pseudomonadati</taxon>
        <taxon>Pseudomonadota</taxon>
        <taxon>Betaproteobacteria</taxon>
        <taxon>Burkholderiales</taxon>
        <taxon>Comamonadaceae</taxon>
        <taxon>Variovorax</taxon>
    </lineage>
</organism>
<evidence type="ECO:0000313" key="3">
    <source>
        <dbReference type="Proteomes" id="UP000319722"/>
    </source>
</evidence>
<dbReference type="EMBL" id="VIVL01000018">
    <property type="protein sequence ID" value="TWD75509.1"/>
    <property type="molecule type" value="Genomic_DNA"/>
</dbReference>
<name>A0A561B9K8_9BURK</name>
<dbReference type="Proteomes" id="UP000319722">
    <property type="component" value="Unassembled WGS sequence"/>
</dbReference>
<reference evidence="2 3" key="1">
    <citation type="submission" date="2019-06" db="EMBL/GenBank/DDBJ databases">
        <title>Sorghum-associated microbial communities from plants grown in Nebraska, USA.</title>
        <authorList>
            <person name="Schachtman D."/>
        </authorList>
    </citation>
    <scope>NUCLEOTIDE SEQUENCE [LARGE SCALE GENOMIC DNA]</scope>
    <source>
        <strain evidence="2 3">T529</strain>
    </source>
</reference>
<dbReference type="AlphaFoldDB" id="A0A561B9K8"/>
<proteinExistence type="predicted"/>
<feature type="region of interest" description="Disordered" evidence="1">
    <location>
        <begin position="89"/>
        <end position="110"/>
    </location>
</feature>
<gene>
    <name evidence="2" type="ORF">FB547_1188</name>
</gene>
<evidence type="ECO:0000313" key="2">
    <source>
        <dbReference type="EMBL" id="TWD75509.1"/>
    </source>
</evidence>